<evidence type="ECO:0000313" key="10">
    <source>
        <dbReference type="Proteomes" id="UP000298340"/>
    </source>
</evidence>
<dbReference type="NCBIfam" id="TIGR04183">
    <property type="entry name" value="Por_Secre_tail"/>
    <property type="match status" value="1"/>
</dbReference>
<dbReference type="EMBL" id="SLWA01000006">
    <property type="protein sequence ID" value="TCN55545.1"/>
    <property type="molecule type" value="Genomic_DNA"/>
</dbReference>
<keyword evidence="3" id="KW-0677">Repeat</keyword>
<evidence type="ECO:0000256" key="3">
    <source>
        <dbReference type="ARBA" id="ARBA00022737"/>
    </source>
</evidence>
<evidence type="ECO:0000259" key="5">
    <source>
        <dbReference type="Pfam" id="PF18962"/>
    </source>
</evidence>
<dbReference type="AlphaFoldDB" id="A0A4Y7U9Y4"/>
<dbReference type="SUPFAM" id="SSF52058">
    <property type="entry name" value="L domain-like"/>
    <property type="match status" value="1"/>
</dbReference>
<dbReference type="Proteomes" id="UP000298340">
    <property type="component" value="Unassembled WGS sequence"/>
</dbReference>
<reference evidence="7 9" key="1">
    <citation type="journal article" date="2015" name="Stand. Genomic Sci.">
        <title>Genomic Encyclopedia of Bacterial and Archaeal Type Strains, Phase III: the genomes of soil and plant-associated and newly described type strains.</title>
        <authorList>
            <person name="Whitman W.B."/>
            <person name="Woyke T."/>
            <person name="Klenk H.P."/>
            <person name="Zhou Y."/>
            <person name="Lilburn T.G."/>
            <person name="Beck B.J."/>
            <person name="De Vos P."/>
            <person name="Vandamme P."/>
            <person name="Eisen J.A."/>
            <person name="Garrity G."/>
            <person name="Hugenholtz P."/>
            <person name="Kyrpides N.C."/>
        </authorList>
    </citation>
    <scope>NUCLEOTIDE SEQUENCE [LARGE SCALE GENOMIC DNA]</scope>
    <source>
        <strain evidence="7 9">P5626</strain>
    </source>
</reference>
<dbReference type="InterPro" id="IPR026444">
    <property type="entry name" value="Secre_tail"/>
</dbReference>
<dbReference type="InterPro" id="IPR052574">
    <property type="entry name" value="CDIRP"/>
</dbReference>
<organism evidence="8 10">
    <name type="scientific">Flavobacterium circumlabens</name>
    <dbReference type="NCBI Taxonomy" id="2133765"/>
    <lineage>
        <taxon>Bacteria</taxon>
        <taxon>Pseudomonadati</taxon>
        <taxon>Bacteroidota</taxon>
        <taxon>Flavobacteriia</taxon>
        <taxon>Flavobacteriales</taxon>
        <taxon>Flavobacteriaceae</taxon>
        <taxon>Flavobacterium</taxon>
    </lineage>
</organism>
<evidence type="ECO:0000256" key="1">
    <source>
        <dbReference type="ARBA" id="ARBA00022614"/>
    </source>
</evidence>
<accession>A0A4Y7U9Y4</accession>
<dbReference type="InterPro" id="IPR047589">
    <property type="entry name" value="DUF11_rpt"/>
</dbReference>
<dbReference type="InterPro" id="IPR032675">
    <property type="entry name" value="LRR_dom_sf"/>
</dbReference>
<evidence type="ECO:0000313" key="8">
    <source>
        <dbReference type="EMBL" id="TEB43051.1"/>
    </source>
</evidence>
<sequence length="865" mass="96402">MTKNYFLLLALCFLSSVNAQIINIPGALFKAQLQQANETNNVAKDINNNPMKIDLNNDTEIDADEASKVYSLNIIGSTSLPLYDLTGIKYFKNLTYLYCADSYLTSLDLSGLNNLKELVCSRSKIESIDLKGLTSLEKLDCYSNSITSLDISDCKNLKVLTCLQNSLYNLDTTGLLNLESIDCSQNKIKILIIPFLDKLIDLKCNENQIEALDFSGISNLMTLDCSSNNLKTVNVSNLSKLSYFKIRKNKLDVLDVSALFNLETFACGENFLTSLNISKNQNIKDLECGGNLYTSIDLSGHKKLFSLRFNYSNISSVNLKNCESLMVFDCTDNQLISLDVSDCKNLSQLDCSFNKLKSLYIKNGISYNYYYFFNFNPTLKYICADEIEVMDFQNRVNNLGYNCIVNSYCSFNPGGTYYTISGNQKYDSDNNGCDISDTKLPNLNFNITDGTLKGNIISDESGNYSISVGEGTHTITPILEDPNYYEVSPESLVVTFPTQTSPFTQNFCVTPKGEHQDIEITILSTVPARPGFDATYKIVYKNKANKTVSGSVTLDFNDAVLDYVAASPSITNQTTNKLVWDYTNLKALETREINVTLNVNSPMETPAVNINDRLSFNALITPVTGDEKPVDNSFAMRQTVVGSFDPNDKTCLEGDVITPELIGEYVHYLIRFENTGTYPAENIVVKDMIDLSKFDISTLVPTSASHSYTTKISEGNKVEFIFEKIDLPFNDAYNDGYIAFKIKTLPTLKTGDSFTNEANIYFDYNFPILTNKATSTFKTLGTQDFEFSKYFNIYPNPAQNVLNISIKNDATIKSIAVYDVLGQLVIAVPNAVDVSTIDVSKLRTGNYILKIKTDNGTSGVKFIKL</sequence>
<dbReference type="EMBL" id="QWDN01000006">
    <property type="protein sequence ID" value="TEB43051.1"/>
    <property type="molecule type" value="Genomic_DNA"/>
</dbReference>
<dbReference type="NCBIfam" id="TIGR01451">
    <property type="entry name" value="B_ant_repeat"/>
    <property type="match status" value="1"/>
</dbReference>
<dbReference type="InterPro" id="IPR055353">
    <property type="entry name" value="DUF7619"/>
</dbReference>
<feature type="domain" description="Secretion system C-terminal sorting" evidence="5">
    <location>
        <begin position="793"/>
        <end position="863"/>
    </location>
</feature>
<keyword evidence="1" id="KW-0433">Leucine-rich repeat</keyword>
<gene>
    <name evidence="8" type="ORF">D0809_16570</name>
    <name evidence="7" type="ORF">EV142_106235</name>
</gene>
<feature type="chain" id="PRO_5043204536" evidence="4">
    <location>
        <begin position="20"/>
        <end position="865"/>
    </location>
</feature>
<dbReference type="Pfam" id="PF24595">
    <property type="entry name" value="DUF7619"/>
    <property type="match status" value="1"/>
</dbReference>
<keyword evidence="2 4" id="KW-0732">Signal</keyword>
<evidence type="ECO:0000259" key="6">
    <source>
        <dbReference type="Pfam" id="PF24595"/>
    </source>
</evidence>
<evidence type="ECO:0000256" key="4">
    <source>
        <dbReference type="SAM" id="SignalP"/>
    </source>
</evidence>
<name>A0A4Y7U9Y4_9FLAO</name>
<protein>
    <submittedName>
        <fullName evidence="7">Repeat protein (TIGR01451 family)/predicted secreted protein (Por secretion system target)</fullName>
    </submittedName>
    <submittedName>
        <fullName evidence="8">T9SS C-terminal target domain-containing protein</fullName>
    </submittedName>
</protein>
<dbReference type="Gene3D" id="3.80.10.10">
    <property type="entry name" value="Ribonuclease Inhibitor"/>
    <property type="match status" value="2"/>
</dbReference>
<dbReference type="PANTHER" id="PTHR47566:SF1">
    <property type="entry name" value="PROTEIN NUD1"/>
    <property type="match status" value="1"/>
</dbReference>
<evidence type="ECO:0000313" key="7">
    <source>
        <dbReference type="EMBL" id="TCN55545.1"/>
    </source>
</evidence>
<keyword evidence="9" id="KW-1185">Reference proteome</keyword>
<comment type="caution">
    <text evidence="8">The sequence shown here is derived from an EMBL/GenBank/DDBJ whole genome shotgun (WGS) entry which is preliminary data.</text>
</comment>
<proteinExistence type="predicted"/>
<dbReference type="GO" id="GO:0035591">
    <property type="term" value="F:signaling adaptor activity"/>
    <property type="evidence" value="ECO:0007669"/>
    <property type="project" value="TreeGrafter"/>
</dbReference>
<dbReference type="OrthoDB" id="1110367at2"/>
<reference evidence="7" key="3">
    <citation type="submission" date="2019-03" db="EMBL/GenBank/DDBJ databases">
        <authorList>
            <person name="Whitman W."/>
            <person name="Huntemann M."/>
            <person name="Clum A."/>
            <person name="Pillay M."/>
            <person name="Palaniappan K."/>
            <person name="Varghese N."/>
            <person name="Mikhailova N."/>
            <person name="Stamatis D."/>
            <person name="Reddy T."/>
            <person name="Daum C."/>
            <person name="Shapiro N."/>
            <person name="Ivanova N."/>
            <person name="Kyrpides N."/>
            <person name="Woyke T."/>
        </authorList>
    </citation>
    <scope>NUCLEOTIDE SEQUENCE</scope>
    <source>
        <strain evidence="7">P5626</strain>
    </source>
</reference>
<feature type="signal peptide" evidence="4">
    <location>
        <begin position="1"/>
        <end position="19"/>
    </location>
</feature>
<dbReference type="Pfam" id="PF18962">
    <property type="entry name" value="Por_Secre_tail"/>
    <property type="match status" value="1"/>
</dbReference>
<dbReference type="Proteomes" id="UP000295270">
    <property type="component" value="Unassembled WGS sequence"/>
</dbReference>
<evidence type="ECO:0000313" key="9">
    <source>
        <dbReference type="Proteomes" id="UP000295270"/>
    </source>
</evidence>
<reference evidence="8 10" key="2">
    <citation type="journal article" date="2018" name="Syst. Appl. Microbiol.">
        <title>Flavobacterium circumlabens sp. nov. and Flavobacterium cupreum sp. nov., two psychrotrophic species isolated from Antarctic environmental samples.</title>
        <authorList>
            <person name="Kralova S."/>
            <person name="Busse H.J."/>
            <person name="Svec P."/>
            <person name="Maslanova I."/>
            <person name="Stankova E."/>
            <person name="Bartak M."/>
            <person name="Sedlacek I."/>
        </authorList>
    </citation>
    <scope>NUCLEOTIDE SEQUENCE [LARGE SCALE GENOMIC DNA]</scope>
    <source>
        <strain evidence="8 10">CCM 8828</strain>
    </source>
</reference>
<dbReference type="PANTHER" id="PTHR47566">
    <property type="match status" value="1"/>
</dbReference>
<feature type="domain" description="DUF7619" evidence="6">
    <location>
        <begin position="645"/>
        <end position="776"/>
    </location>
</feature>
<dbReference type="RefSeq" id="WP_132036832.1">
    <property type="nucleotide sequence ID" value="NZ_QWDN01000006.1"/>
</dbReference>
<evidence type="ECO:0000256" key="2">
    <source>
        <dbReference type="ARBA" id="ARBA00022729"/>
    </source>
</evidence>